<evidence type="ECO:0000313" key="1">
    <source>
        <dbReference type="EMBL" id="KAK5630278.1"/>
    </source>
</evidence>
<reference evidence="1 2" key="1">
    <citation type="submission" date="2023-10" db="EMBL/GenBank/DDBJ databases">
        <title>Draft genome sequence of Xylaria bambusicola isolate GMP-LS, the root and basal stem rot pathogen of sugarcane in Indonesia.</title>
        <authorList>
            <person name="Selvaraj P."/>
            <person name="Muralishankar V."/>
            <person name="Muruganantham S."/>
            <person name="Sp S."/>
            <person name="Haryani S."/>
            <person name="Lau K.J.X."/>
            <person name="Naqvi N.I."/>
        </authorList>
    </citation>
    <scope>NUCLEOTIDE SEQUENCE [LARGE SCALE GENOMIC DNA]</scope>
    <source>
        <strain evidence="1">GMP-LS</strain>
    </source>
</reference>
<protein>
    <submittedName>
        <fullName evidence="1">Uncharacterized protein</fullName>
    </submittedName>
</protein>
<organism evidence="1 2">
    <name type="scientific">Xylaria bambusicola</name>
    <dbReference type="NCBI Taxonomy" id="326684"/>
    <lineage>
        <taxon>Eukaryota</taxon>
        <taxon>Fungi</taxon>
        <taxon>Dikarya</taxon>
        <taxon>Ascomycota</taxon>
        <taxon>Pezizomycotina</taxon>
        <taxon>Sordariomycetes</taxon>
        <taxon>Xylariomycetidae</taxon>
        <taxon>Xylariales</taxon>
        <taxon>Xylariaceae</taxon>
        <taxon>Xylaria</taxon>
    </lineage>
</organism>
<keyword evidence="2" id="KW-1185">Reference proteome</keyword>
<dbReference type="EMBL" id="JAWHQM010000015">
    <property type="protein sequence ID" value="KAK5630278.1"/>
    <property type="molecule type" value="Genomic_DNA"/>
</dbReference>
<sequence>MSGVVSGVGMWPPKIFCDIRPTQIFFITVVRVNGITAASTIGHPSVTVVCFLLFRLLPLRVQAYLLAFLSFSPSPELYLGSGSGTEQHNLSRSKHILQTIMNAVFTLPDLNFGKFGG</sequence>
<name>A0AAN7Z8H8_9PEZI</name>
<evidence type="ECO:0000313" key="2">
    <source>
        <dbReference type="Proteomes" id="UP001305414"/>
    </source>
</evidence>
<accession>A0AAN7Z8H8</accession>
<comment type="caution">
    <text evidence="1">The sequence shown here is derived from an EMBL/GenBank/DDBJ whole genome shotgun (WGS) entry which is preliminary data.</text>
</comment>
<proteinExistence type="predicted"/>
<dbReference type="AlphaFoldDB" id="A0AAN7Z8H8"/>
<gene>
    <name evidence="1" type="ORF">RRF57_005993</name>
</gene>
<dbReference type="Proteomes" id="UP001305414">
    <property type="component" value="Unassembled WGS sequence"/>
</dbReference>